<dbReference type="PRINTS" id="PR00449">
    <property type="entry name" value="RASTRNSFRMNG"/>
</dbReference>
<name>A0ABQ8IVT1_DERPT</name>
<evidence type="ECO:0000313" key="5">
    <source>
        <dbReference type="Proteomes" id="UP000887458"/>
    </source>
</evidence>
<dbReference type="EMBL" id="NJHN03000111">
    <property type="protein sequence ID" value="KAH9414362.1"/>
    <property type="molecule type" value="Genomic_DNA"/>
</dbReference>
<keyword evidence="5" id="KW-1185">Reference proteome</keyword>
<dbReference type="Pfam" id="PF00071">
    <property type="entry name" value="Ras"/>
    <property type="match status" value="1"/>
</dbReference>
<protein>
    <submittedName>
        <fullName evidence="4">Rho- BTB domain-containing protein 1</fullName>
    </submittedName>
</protein>
<comment type="caution">
    <text evidence="4">The sequence shown here is derived from an EMBL/GenBank/DDBJ whole genome shotgun (WGS) entry which is preliminary data.</text>
</comment>
<dbReference type="CDD" id="cd01873">
    <property type="entry name" value="RhoBTB"/>
    <property type="match status" value="1"/>
</dbReference>
<dbReference type="InterPro" id="IPR005225">
    <property type="entry name" value="Small_GTP-bd"/>
</dbReference>
<dbReference type="Gene3D" id="3.30.710.10">
    <property type="entry name" value="Potassium Channel Kv1.1, Chain A"/>
    <property type="match status" value="2"/>
</dbReference>
<dbReference type="Proteomes" id="UP000887458">
    <property type="component" value="Unassembled WGS sequence"/>
</dbReference>
<dbReference type="InterPro" id="IPR011333">
    <property type="entry name" value="SKP1/BTB/POZ_sf"/>
</dbReference>
<keyword evidence="1" id="KW-0547">Nucleotide-binding</keyword>
<dbReference type="SMART" id="SM00175">
    <property type="entry name" value="RAB"/>
    <property type="match status" value="1"/>
</dbReference>
<evidence type="ECO:0000259" key="3">
    <source>
        <dbReference type="PROSITE" id="PS50097"/>
    </source>
</evidence>
<keyword evidence="2" id="KW-0342">GTP-binding</keyword>
<dbReference type="CDD" id="cd18499">
    <property type="entry name" value="BACK_RHOBTB"/>
    <property type="match status" value="1"/>
</dbReference>
<dbReference type="Gene3D" id="3.40.50.300">
    <property type="entry name" value="P-loop containing nucleotide triphosphate hydrolases"/>
    <property type="match status" value="1"/>
</dbReference>
<feature type="domain" description="BTB" evidence="3">
    <location>
        <begin position="541"/>
        <end position="604"/>
    </location>
</feature>
<dbReference type="PANTHER" id="PTHR24072">
    <property type="entry name" value="RHO FAMILY GTPASE"/>
    <property type="match status" value="1"/>
</dbReference>
<dbReference type="PROSITE" id="PS51420">
    <property type="entry name" value="RHO"/>
    <property type="match status" value="1"/>
</dbReference>
<evidence type="ECO:0000256" key="2">
    <source>
        <dbReference type="ARBA" id="ARBA00023134"/>
    </source>
</evidence>
<dbReference type="Pfam" id="PF00651">
    <property type="entry name" value="BTB"/>
    <property type="match status" value="1"/>
</dbReference>
<sequence length="867" mass="100959">MDYEHSHQELVKCVVVGDTAVGKTRLICAKACNLILDLSQLMTTHIPTVWAIDQYRIHKEVLERSWEVVDGVNVSLRLWDTFGDHDKDRRFAYGRSDVVLLCFSIANPLSLRNCKTIWYPEIRKFCPNTPIVLVGCKNDLRYMFRDEQFQNLCRERSPFFRVNHLCCRFPECGRPLKECDILSPEQGRNVAKEMNASYYETSVFTGYGVKQVFENVIRSALIARRQQRFLMTSLKHVRDCLLQEPFLPPKPQLAQLIVPQSTYSQDIGSLFNRQAYTDVVFLDHKQHSKISINCHKIVLITASDMLNTLFTFPPYNRCKAHFGTCIDSVMGSNMNTNKCMTKCASDLSIASSIEDLDKHEPRPFADDSLLDVRWNHLKYVLSASLFPLLSFDTSKLFRHSFSKQKLFSYNRFQQSKQRLKLFQQKLITLYKHVRQVRLDGTNLRSTRQSIISFDGENIPFEALQTYISLIYSFTTTIKSFTYDQLNDLFKCFSYLDFVDFDTSVLSLDNFLPNIQHYIDQCKYDIFAKRFAFFGIEKGLFSDVIFRLDDGTCYGHKAVLMARCEVMEAMFKGDFRESLAQMIVFPNVTKETFYSMLFYIYTDMLIDSINHKNCLPLIELANRFCLTRLIGLIEERIVNELLYLAEKQKTDITLAVLRLLEPSQIHNADQLTEFCLHYITTHYNDICHNHTKSLRSLHPENQAYLNRNRWPPIWYLKELDYFERCVREREWQQNPKCYKRRRINAGCFCFSPSKPKSNTNHLNNQLNKATTSTTTTTYSGLTYKIIGILNEKNWDIIIRIVFLSFAGIRQYKPFEPGIQKINELNLIKEIYGDNKPFALSAAITQVSIRFGTLRSIMLAITANVKSEG</sequence>
<evidence type="ECO:0000256" key="1">
    <source>
        <dbReference type="ARBA" id="ARBA00022741"/>
    </source>
</evidence>
<accession>A0ABQ8IVT1</accession>
<organism evidence="4 5">
    <name type="scientific">Dermatophagoides pteronyssinus</name>
    <name type="common">European house dust mite</name>
    <dbReference type="NCBI Taxonomy" id="6956"/>
    <lineage>
        <taxon>Eukaryota</taxon>
        <taxon>Metazoa</taxon>
        <taxon>Ecdysozoa</taxon>
        <taxon>Arthropoda</taxon>
        <taxon>Chelicerata</taxon>
        <taxon>Arachnida</taxon>
        <taxon>Acari</taxon>
        <taxon>Acariformes</taxon>
        <taxon>Sarcoptiformes</taxon>
        <taxon>Astigmata</taxon>
        <taxon>Psoroptidia</taxon>
        <taxon>Analgoidea</taxon>
        <taxon>Pyroglyphidae</taxon>
        <taxon>Dermatophagoidinae</taxon>
        <taxon>Dermatophagoides</taxon>
    </lineage>
</organism>
<evidence type="ECO:0000313" key="4">
    <source>
        <dbReference type="EMBL" id="KAH9414362.1"/>
    </source>
</evidence>
<dbReference type="PROSITE" id="PS50097">
    <property type="entry name" value="BTB"/>
    <property type="match status" value="1"/>
</dbReference>
<dbReference type="PROSITE" id="PS51421">
    <property type="entry name" value="RAS"/>
    <property type="match status" value="1"/>
</dbReference>
<dbReference type="NCBIfam" id="TIGR00231">
    <property type="entry name" value="small_GTP"/>
    <property type="match status" value="1"/>
</dbReference>
<reference evidence="4 5" key="1">
    <citation type="journal article" date="2018" name="J. Allergy Clin. Immunol.">
        <title>High-quality assembly of Dermatophagoides pteronyssinus genome and transcriptome reveals a wide range of novel allergens.</title>
        <authorList>
            <person name="Liu X.Y."/>
            <person name="Yang K.Y."/>
            <person name="Wang M.Q."/>
            <person name="Kwok J.S."/>
            <person name="Zeng X."/>
            <person name="Yang Z."/>
            <person name="Xiao X.J."/>
            <person name="Lau C.P."/>
            <person name="Li Y."/>
            <person name="Huang Z.M."/>
            <person name="Ba J.G."/>
            <person name="Yim A.K."/>
            <person name="Ouyang C.Y."/>
            <person name="Ngai S.M."/>
            <person name="Chan T.F."/>
            <person name="Leung E.L."/>
            <person name="Liu L."/>
            <person name="Liu Z.G."/>
            <person name="Tsui S.K."/>
        </authorList>
    </citation>
    <scope>NUCLEOTIDE SEQUENCE [LARGE SCALE GENOMIC DNA]</scope>
    <source>
        <strain evidence="4">Derp</strain>
    </source>
</reference>
<dbReference type="InterPro" id="IPR000210">
    <property type="entry name" value="BTB/POZ_dom"/>
</dbReference>
<proteinExistence type="predicted"/>
<dbReference type="SUPFAM" id="SSF52540">
    <property type="entry name" value="P-loop containing nucleoside triphosphate hydrolases"/>
    <property type="match status" value="1"/>
</dbReference>
<dbReference type="SUPFAM" id="SSF54695">
    <property type="entry name" value="POZ domain"/>
    <property type="match status" value="2"/>
</dbReference>
<dbReference type="SMART" id="SM00174">
    <property type="entry name" value="RHO"/>
    <property type="match status" value="1"/>
</dbReference>
<dbReference type="SMART" id="SM00173">
    <property type="entry name" value="RAS"/>
    <property type="match status" value="1"/>
</dbReference>
<dbReference type="SMART" id="SM00225">
    <property type="entry name" value="BTB"/>
    <property type="match status" value="1"/>
</dbReference>
<dbReference type="InterPro" id="IPR003578">
    <property type="entry name" value="Small_GTPase_Rho"/>
</dbReference>
<dbReference type="PROSITE" id="PS51419">
    <property type="entry name" value="RAB"/>
    <property type="match status" value="1"/>
</dbReference>
<gene>
    <name evidence="4" type="primary">RHOBTB1</name>
    <name evidence="4" type="ORF">DERP_012011</name>
</gene>
<reference evidence="4 5" key="2">
    <citation type="journal article" date="2022" name="Mol. Biol. Evol.">
        <title>Comparative Genomics Reveals Insights into the Divergent Evolution of Astigmatic Mites and Household Pest Adaptations.</title>
        <authorList>
            <person name="Xiong Q."/>
            <person name="Wan A.T."/>
            <person name="Liu X."/>
            <person name="Fung C.S."/>
            <person name="Xiao X."/>
            <person name="Malainual N."/>
            <person name="Hou J."/>
            <person name="Wang L."/>
            <person name="Wang M."/>
            <person name="Yang K.Y."/>
            <person name="Cui Y."/>
            <person name="Leung E.L."/>
            <person name="Nong W."/>
            <person name="Shin S.K."/>
            <person name="Au S.W."/>
            <person name="Jeong K.Y."/>
            <person name="Chew F.T."/>
            <person name="Hui J.H."/>
            <person name="Leung T.F."/>
            <person name="Tungtrongchitr A."/>
            <person name="Zhong N."/>
            <person name="Liu Z."/>
            <person name="Tsui S.K."/>
        </authorList>
    </citation>
    <scope>NUCLEOTIDE SEQUENCE [LARGE SCALE GENOMIC DNA]</scope>
    <source>
        <strain evidence="4">Derp</strain>
    </source>
</reference>
<dbReference type="InterPro" id="IPR027417">
    <property type="entry name" value="P-loop_NTPase"/>
</dbReference>
<dbReference type="InterPro" id="IPR001806">
    <property type="entry name" value="Small_GTPase"/>
</dbReference>